<keyword evidence="1" id="KW-0812">Transmembrane</keyword>
<reference evidence="2" key="2">
    <citation type="journal article" date="2021" name="Microbiome">
        <title>Successional dynamics and alternative stable states in a saline activated sludge microbial community over 9 years.</title>
        <authorList>
            <person name="Wang Y."/>
            <person name="Ye J."/>
            <person name="Ju F."/>
            <person name="Liu L."/>
            <person name="Boyd J.A."/>
            <person name="Deng Y."/>
            <person name="Parks D.H."/>
            <person name="Jiang X."/>
            <person name="Yin X."/>
            <person name="Woodcroft B.J."/>
            <person name="Tyson G.W."/>
            <person name="Hugenholtz P."/>
            <person name="Polz M.F."/>
            <person name="Zhang T."/>
        </authorList>
    </citation>
    <scope>NUCLEOTIDE SEQUENCE</scope>
    <source>
        <strain evidence="2">HKST-UBA02</strain>
    </source>
</reference>
<dbReference type="EMBL" id="JAGQKY010000030">
    <property type="protein sequence ID" value="MCA9397394.1"/>
    <property type="molecule type" value="Genomic_DNA"/>
</dbReference>
<name>A0A955LWA3_UNCKA</name>
<dbReference type="Proteomes" id="UP000699691">
    <property type="component" value="Unassembled WGS sequence"/>
</dbReference>
<evidence type="ECO:0000313" key="2">
    <source>
        <dbReference type="EMBL" id="MCA9397394.1"/>
    </source>
</evidence>
<keyword evidence="1" id="KW-0472">Membrane</keyword>
<reference evidence="2" key="1">
    <citation type="submission" date="2020-04" db="EMBL/GenBank/DDBJ databases">
        <authorList>
            <person name="Zhang T."/>
        </authorList>
    </citation>
    <scope>NUCLEOTIDE SEQUENCE</scope>
    <source>
        <strain evidence="2">HKST-UBA02</strain>
    </source>
</reference>
<gene>
    <name evidence="2" type="ORF">KC573_01080</name>
</gene>
<feature type="transmembrane region" description="Helical" evidence="1">
    <location>
        <begin position="7"/>
        <end position="27"/>
    </location>
</feature>
<keyword evidence="1" id="KW-1133">Transmembrane helix</keyword>
<proteinExistence type="predicted"/>
<feature type="transmembrane region" description="Helical" evidence="1">
    <location>
        <begin position="89"/>
        <end position="105"/>
    </location>
</feature>
<comment type="caution">
    <text evidence="2">The sequence shown here is derived from an EMBL/GenBank/DDBJ whole genome shotgun (WGS) entry which is preliminary data.</text>
</comment>
<organism evidence="2 3">
    <name type="scientific">candidate division WWE3 bacterium</name>
    <dbReference type="NCBI Taxonomy" id="2053526"/>
    <lineage>
        <taxon>Bacteria</taxon>
        <taxon>Katanobacteria</taxon>
    </lineage>
</organism>
<sequence>MQRYHISILILGIVSAFVLFLVLTQRAPYLFNETTDSVTVIIDQTAVMYLVTSLFLALFSWGTLIVYTGYRLTNKIGHPRLQTRSSMKISFLLATGVSATVVLQVMHVLTWLTGILLWLTLTVIGWSIKSGEIAKSD</sequence>
<evidence type="ECO:0000256" key="1">
    <source>
        <dbReference type="SAM" id="Phobius"/>
    </source>
</evidence>
<accession>A0A955LWA3</accession>
<feature type="transmembrane region" description="Helical" evidence="1">
    <location>
        <begin position="47"/>
        <end position="68"/>
    </location>
</feature>
<dbReference type="AlphaFoldDB" id="A0A955LWA3"/>
<protein>
    <submittedName>
        <fullName evidence="2">Uncharacterized protein</fullName>
    </submittedName>
</protein>
<evidence type="ECO:0000313" key="3">
    <source>
        <dbReference type="Proteomes" id="UP000699691"/>
    </source>
</evidence>